<dbReference type="EMBL" id="LECT01000015">
    <property type="protein sequence ID" value="KLU06272.1"/>
    <property type="molecule type" value="Genomic_DNA"/>
</dbReference>
<dbReference type="Proteomes" id="UP000036367">
    <property type="component" value="Unassembled WGS sequence"/>
</dbReference>
<proteinExistence type="predicted"/>
<gene>
    <name evidence="1" type="ORF">RISK_001483</name>
</gene>
<evidence type="ECO:0000313" key="2">
    <source>
        <dbReference type="Proteomes" id="UP000036367"/>
    </source>
</evidence>
<dbReference type="AlphaFoldDB" id="A0A0J1BI97"/>
<keyword evidence="2" id="KW-1185">Reference proteome</keyword>
<comment type="caution">
    <text evidence="1">The sequence shown here is derived from an EMBL/GenBank/DDBJ whole genome shotgun (WGS) entry which is preliminary data.</text>
</comment>
<name>A0A0J1BI97_RHOIS</name>
<protein>
    <submittedName>
        <fullName evidence="1">Uncharacterized protein</fullName>
    </submittedName>
</protein>
<accession>A0A0J1BI97</accession>
<sequence>MGICGECSQSLPVQRTYGVIYPCVIILGSANGLTVVEN</sequence>
<evidence type="ECO:0000313" key="1">
    <source>
        <dbReference type="EMBL" id="KLU06272.1"/>
    </source>
</evidence>
<reference evidence="1" key="1">
    <citation type="submission" date="2015-05" db="EMBL/GenBank/DDBJ databases">
        <title>Permanent draft genome of Rhodopirellula islandicus K833.</title>
        <authorList>
            <person name="Kizina J."/>
            <person name="Richter M."/>
            <person name="Glockner F.O."/>
            <person name="Harder J."/>
        </authorList>
    </citation>
    <scope>NUCLEOTIDE SEQUENCE [LARGE SCALE GENOMIC DNA]</scope>
    <source>
        <strain evidence="1">K833</strain>
    </source>
</reference>
<organism evidence="1 2">
    <name type="scientific">Rhodopirellula islandica</name>
    <dbReference type="NCBI Taxonomy" id="595434"/>
    <lineage>
        <taxon>Bacteria</taxon>
        <taxon>Pseudomonadati</taxon>
        <taxon>Planctomycetota</taxon>
        <taxon>Planctomycetia</taxon>
        <taxon>Pirellulales</taxon>
        <taxon>Pirellulaceae</taxon>
        <taxon>Rhodopirellula</taxon>
    </lineage>
</organism>